<keyword evidence="4" id="KW-1003">Cell membrane</keyword>
<evidence type="ECO:0000313" key="13">
    <source>
        <dbReference type="Proteomes" id="UP000230423"/>
    </source>
</evidence>
<evidence type="ECO:0000256" key="9">
    <source>
        <dbReference type="ARBA" id="ARBA00023136"/>
    </source>
</evidence>
<keyword evidence="3" id="KW-0813">Transport</keyword>
<dbReference type="Pfam" id="PF03189">
    <property type="entry name" value="Otopetrin"/>
    <property type="match status" value="1"/>
</dbReference>
<keyword evidence="10" id="KW-0407">Ion channel</keyword>
<evidence type="ECO:0000256" key="7">
    <source>
        <dbReference type="ARBA" id="ARBA00022989"/>
    </source>
</evidence>
<evidence type="ECO:0000256" key="3">
    <source>
        <dbReference type="ARBA" id="ARBA00022448"/>
    </source>
</evidence>
<evidence type="ECO:0000256" key="10">
    <source>
        <dbReference type="ARBA" id="ARBA00023303"/>
    </source>
</evidence>
<evidence type="ECO:0000256" key="1">
    <source>
        <dbReference type="ARBA" id="ARBA00004651"/>
    </source>
</evidence>
<keyword evidence="5 11" id="KW-0812">Transmembrane</keyword>
<reference evidence="12 13" key="1">
    <citation type="submission" date="2015-09" db="EMBL/GenBank/DDBJ databases">
        <title>Draft genome of the parasitic nematode Teladorsagia circumcincta isolate WARC Sus (inbred).</title>
        <authorList>
            <person name="Mitreva M."/>
        </authorList>
    </citation>
    <scope>NUCLEOTIDE SEQUENCE [LARGE SCALE GENOMIC DNA]</scope>
    <source>
        <strain evidence="12 13">S</strain>
    </source>
</reference>
<keyword evidence="6" id="KW-0375">Hydrogen ion transport</keyword>
<comment type="similarity">
    <text evidence="2">Belongs to the otopetrin family.</text>
</comment>
<dbReference type="AlphaFoldDB" id="A0A2G9US01"/>
<evidence type="ECO:0000256" key="6">
    <source>
        <dbReference type="ARBA" id="ARBA00022781"/>
    </source>
</evidence>
<keyword evidence="13" id="KW-1185">Reference proteome</keyword>
<sequence>MDPKKWQFFRIGMSSALTAFYSLFLTISALVLELSHVLSEEQEREINAKDMIFGMYMYGASIMFFIYMYVVLLLDPRWYWTINMLQLSITGHHPVARFGTMHLIAANLWTWIRYVLLEEGAMEKEIREVFHAISNHTESGMDEATLDAFEHRSIESSCRSVECMLEDET</sequence>
<dbReference type="PANTHER" id="PTHR21522:SF33">
    <property type="entry name" value="OTOPETRIN-2"/>
    <property type="match status" value="1"/>
</dbReference>
<evidence type="ECO:0000256" key="2">
    <source>
        <dbReference type="ARBA" id="ARBA00006513"/>
    </source>
</evidence>
<evidence type="ECO:0000256" key="8">
    <source>
        <dbReference type="ARBA" id="ARBA00023065"/>
    </source>
</evidence>
<evidence type="ECO:0000256" key="4">
    <source>
        <dbReference type="ARBA" id="ARBA00022475"/>
    </source>
</evidence>
<feature type="transmembrane region" description="Helical" evidence="11">
    <location>
        <begin position="52"/>
        <end position="74"/>
    </location>
</feature>
<organism evidence="12 13">
    <name type="scientific">Teladorsagia circumcincta</name>
    <name type="common">Brown stomach worm</name>
    <name type="synonym">Ostertagia circumcincta</name>
    <dbReference type="NCBI Taxonomy" id="45464"/>
    <lineage>
        <taxon>Eukaryota</taxon>
        <taxon>Metazoa</taxon>
        <taxon>Ecdysozoa</taxon>
        <taxon>Nematoda</taxon>
        <taxon>Chromadorea</taxon>
        <taxon>Rhabditida</taxon>
        <taxon>Rhabditina</taxon>
        <taxon>Rhabditomorpha</taxon>
        <taxon>Strongyloidea</taxon>
        <taxon>Trichostrongylidae</taxon>
        <taxon>Teladorsagia</taxon>
    </lineage>
</organism>
<dbReference type="OrthoDB" id="6429739at2759"/>
<evidence type="ECO:0000313" key="12">
    <source>
        <dbReference type="EMBL" id="PIO72933.1"/>
    </source>
</evidence>
<name>A0A2G9US01_TELCI</name>
<proteinExistence type="inferred from homology"/>
<accession>A0A2G9US01</accession>
<comment type="subcellular location">
    <subcellularLocation>
        <location evidence="1">Cell membrane</location>
        <topology evidence="1">Multi-pass membrane protein</topology>
    </subcellularLocation>
</comment>
<dbReference type="GO" id="GO:0015252">
    <property type="term" value="F:proton channel activity"/>
    <property type="evidence" value="ECO:0007669"/>
    <property type="project" value="InterPro"/>
</dbReference>
<evidence type="ECO:0000256" key="11">
    <source>
        <dbReference type="SAM" id="Phobius"/>
    </source>
</evidence>
<dbReference type="GO" id="GO:0005886">
    <property type="term" value="C:plasma membrane"/>
    <property type="evidence" value="ECO:0007669"/>
    <property type="project" value="UniProtKB-SubCell"/>
</dbReference>
<dbReference type="EMBL" id="KZ345559">
    <property type="protein sequence ID" value="PIO72933.1"/>
    <property type="molecule type" value="Genomic_DNA"/>
</dbReference>
<keyword evidence="8" id="KW-0406">Ion transport</keyword>
<dbReference type="InterPro" id="IPR004878">
    <property type="entry name" value="Otopetrin"/>
</dbReference>
<dbReference type="Proteomes" id="UP000230423">
    <property type="component" value="Unassembled WGS sequence"/>
</dbReference>
<dbReference type="PANTHER" id="PTHR21522">
    <property type="entry name" value="PROTON CHANNEL OTOP"/>
    <property type="match status" value="1"/>
</dbReference>
<protein>
    <submittedName>
        <fullName evidence="12">Uncharacterized protein</fullName>
    </submittedName>
</protein>
<keyword evidence="7 11" id="KW-1133">Transmembrane helix</keyword>
<feature type="transmembrane region" description="Helical" evidence="11">
    <location>
        <begin position="12"/>
        <end position="32"/>
    </location>
</feature>
<gene>
    <name evidence="12" type="ORF">TELCIR_05114</name>
</gene>
<keyword evidence="9 11" id="KW-0472">Membrane</keyword>
<evidence type="ECO:0000256" key="5">
    <source>
        <dbReference type="ARBA" id="ARBA00022692"/>
    </source>
</evidence>